<sequence length="115" mass="13307">MDVILRKPSRYFREQTARKLNSSILSGIHRTNKWASTFYLMVTMDIGSAWLHTVSVSWSIKLWNHSNSPEPCIIYNTLDHILCVHRIRTKGSLLAEFGELFTLVGERLVINDMPM</sequence>
<dbReference type="EMBL" id="HBUF01665240">
    <property type="protein sequence ID" value="CAG6789473.1"/>
    <property type="molecule type" value="Transcribed_RNA"/>
</dbReference>
<accession>A0A8D9FG15</accession>
<organism evidence="1">
    <name type="scientific">Cacopsylla melanoneura</name>
    <dbReference type="NCBI Taxonomy" id="428564"/>
    <lineage>
        <taxon>Eukaryota</taxon>
        <taxon>Metazoa</taxon>
        <taxon>Ecdysozoa</taxon>
        <taxon>Arthropoda</taxon>
        <taxon>Hexapoda</taxon>
        <taxon>Insecta</taxon>
        <taxon>Pterygota</taxon>
        <taxon>Neoptera</taxon>
        <taxon>Paraneoptera</taxon>
        <taxon>Hemiptera</taxon>
        <taxon>Sternorrhyncha</taxon>
        <taxon>Psylloidea</taxon>
        <taxon>Psyllidae</taxon>
        <taxon>Psyllinae</taxon>
        <taxon>Cacopsylla</taxon>
    </lineage>
</organism>
<proteinExistence type="predicted"/>
<reference evidence="1" key="1">
    <citation type="submission" date="2021-05" db="EMBL/GenBank/DDBJ databases">
        <authorList>
            <person name="Alioto T."/>
            <person name="Alioto T."/>
            <person name="Gomez Garrido J."/>
        </authorList>
    </citation>
    <scope>NUCLEOTIDE SEQUENCE</scope>
</reference>
<dbReference type="EMBL" id="HBUF01665242">
    <property type="protein sequence ID" value="CAG6789483.1"/>
    <property type="molecule type" value="Transcribed_RNA"/>
</dbReference>
<dbReference type="EMBL" id="HBUF01665243">
    <property type="protein sequence ID" value="CAG6789488.1"/>
    <property type="molecule type" value="Transcribed_RNA"/>
</dbReference>
<dbReference type="EMBL" id="HBUF01665244">
    <property type="protein sequence ID" value="CAG6789493.1"/>
    <property type="molecule type" value="Transcribed_RNA"/>
</dbReference>
<protein>
    <submittedName>
        <fullName evidence="1">Uncharacterized protein</fullName>
    </submittedName>
</protein>
<dbReference type="EMBL" id="HBUF01665241">
    <property type="protein sequence ID" value="CAG6789478.1"/>
    <property type="molecule type" value="Transcribed_RNA"/>
</dbReference>
<dbReference type="AlphaFoldDB" id="A0A8D9FG15"/>
<evidence type="ECO:0000313" key="1">
    <source>
        <dbReference type="EMBL" id="CAG6789493.1"/>
    </source>
</evidence>
<name>A0A8D9FG15_9HEMI</name>